<evidence type="ECO:0000256" key="2">
    <source>
        <dbReference type="ARBA" id="ARBA00022840"/>
    </source>
</evidence>
<dbReference type="Proteomes" id="UP000241085">
    <property type="component" value="Unassembled WGS sequence"/>
</dbReference>
<feature type="transmembrane region" description="Helical" evidence="5">
    <location>
        <begin position="45"/>
        <end position="63"/>
    </location>
</feature>
<evidence type="ECO:0000256" key="4">
    <source>
        <dbReference type="SAM" id="MobiDB-lite"/>
    </source>
</evidence>
<dbReference type="SMART" id="SM00382">
    <property type="entry name" value="AAA"/>
    <property type="match status" value="2"/>
</dbReference>
<dbReference type="SUPFAM" id="SSF52540">
    <property type="entry name" value="P-loop containing nucleoside triphosphate hydrolases"/>
    <property type="match status" value="2"/>
</dbReference>
<dbReference type="PANTHER" id="PTHR22683:SF1">
    <property type="entry name" value="TYPE VII SECRETION SYSTEM PROTEIN ESSC"/>
    <property type="match status" value="1"/>
</dbReference>
<sequence>MNHLPELSAPRPPAPAPRPPFPWIAALAPVLSAAVLFAVTRSPTVLAFAALGPVVVIASSLDAKRVRRRTERAEDERYARESAAYREALAERERNRLAELRAEAPDAREILRGGLPADTRWRRRAEGFAVVLGRGVLSSGTGAPMAEAPLRTPATVGIGVAGPPVLTRAFARGLLIQALELVPPEELAVVLPPGPEWDCLRSAPHARGDAPGAVWRVVEVDDGGVGSESERLVVLASRSSDLPPACRCVVELGGPGGDRVIGREAVGRTEDLSVGYVSTQEARRYSEALAGASSPVSARAVPDAVSLVELGALRRVGGGPGLPVVLGIGADGPVEVDLVADGPHAIVGGTTGSGKSELLVAWVLALAARYDPAAVTFLLADFKGGAGFAPLAGVPHVTGVITDLDPHGADRAFASVAAELRRREVVLARHGVPDIARLPRGALARLVVVVDECAVVLERSPDLHRAFADIAARGRSLGVHLVLCTQRPIGVVRDAVAANCGLRIALRVHDAADSRALLGTDAAARIPHASPGRCVVSAGGRRTLVQTALAGPGDIPLAIAAGDADVPVHRPWLDPLPSHLGVPPDDRAGLLLGVVDRPTEQTQEAVVLTRPSLLVLGAAGTGRTSTLRMLAEQLGAPPVLGAEDAEEIWDEVVSDRGGETPLLLDDLDLLLRRCSDEERRRLLDSLQTAVRSGRRRIVVSARRTTDGIAALRDGVDDVLLLRAASRQDHQLLAVDGEPFRAELPPGGGWWHGDRLQVFECSRPALARERRLPPPLPVGAARVAILTNSSRALRTMLDGTAPVLSVEEALAADGGERSSVILGTVAEWATARGLLAGIRRDGAVVLDVPPLEARTVLGPLPVAPLCTPGSLVLEEGGRLRRSRWPDSSRNEAATSGIRGLKGV</sequence>
<dbReference type="InterPro" id="IPR027417">
    <property type="entry name" value="P-loop_NTPase"/>
</dbReference>
<feature type="domain" description="FtsK" evidence="6">
    <location>
        <begin position="331"/>
        <end position="515"/>
    </location>
</feature>
<keyword evidence="5" id="KW-0812">Transmembrane</keyword>
<evidence type="ECO:0000259" key="6">
    <source>
        <dbReference type="PROSITE" id="PS50901"/>
    </source>
</evidence>
<comment type="caution">
    <text evidence="7">The sequence shown here is derived from an EMBL/GenBank/DDBJ whole genome shotgun (WGS) entry which is preliminary data.</text>
</comment>
<gene>
    <name evidence="7" type="ORF">C1I63_12095</name>
</gene>
<evidence type="ECO:0000256" key="5">
    <source>
        <dbReference type="SAM" id="Phobius"/>
    </source>
</evidence>
<dbReference type="AlphaFoldDB" id="A0A2T4UVF1"/>
<evidence type="ECO:0000256" key="3">
    <source>
        <dbReference type="PROSITE-ProRule" id="PRU00289"/>
    </source>
</evidence>
<dbReference type="RefSeq" id="WP_107574948.1">
    <property type="nucleotide sequence ID" value="NZ_PZPL01000001.1"/>
</dbReference>
<evidence type="ECO:0000256" key="1">
    <source>
        <dbReference type="ARBA" id="ARBA00022741"/>
    </source>
</evidence>
<dbReference type="InterPro" id="IPR050206">
    <property type="entry name" value="FtsK/SpoIIIE/SftA"/>
</dbReference>
<dbReference type="EMBL" id="PZPL01000001">
    <property type="protein sequence ID" value="PTL73514.1"/>
    <property type="molecule type" value="Genomic_DNA"/>
</dbReference>
<dbReference type="InterPro" id="IPR002543">
    <property type="entry name" value="FtsK_dom"/>
</dbReference>
<dbReference type="GO" id="GO:0003677">
    <property type="term" value="F:DNA binding"/>
    <property type="evidence" value="ECO:0007669"/>
    <property type="project" value="InterPro"/>
</dbReference>
<dbReference type="Pfam" id="PF01580">
    <property type="entry name" value="FtsK_SpoIIIE"/>
    <property type="match status" value="1"/>
</dbReference>
<dbReference type="GO" id="GO:0005524">
    <property type="term" value="F:ATP binding"/>
    <property type="evidence" value="ECO:0007669"/>
    <property type="project" value="UniProtKB-UniRule"/>
</dbReference>
<evidence type="ECO:0000313" key="8">
    <source>
        <dbReference type="Proteomes" id="UP000241085"/>
    </source>
</evidence>
<keyword evidence="5" id="KW-0472">Membrane</keyword>
<dbReference type="PROSITE" id="PS50901">
    <property type="entry name" value="FTSK"/>
    <property type="match status" value="1"/>
</dbReference>
<name>A0A2T4UVF1_9MICO</name>
<protein>
    <recommendedName>
        <fullName evidence="6">FtsK domain-containing protein</fullName>
    </recommendedName>
</protein>
<keyword evidence="1 3" id="KW-0547">Nucleotide-binding</keyword>
<proteinExistence type="predicted"/>
<keyword evidence="8" id="KW-1185">Reference proteome</keyword>
<feature type="region of interest" description="Disordered" evidence="4">
    <location>
        <begin position="877"/>
        <end position="902"/>
    </location>
</feature>
<accession>A0A2T4UVF1</accession>
<feature type="compositionally biased region" description="Basic and acidic residues" evidence="4">
    <location>
        <begin position="877"/>
        <end position="888"/>
    </location>
</feature>
<feature type="transmembrane region" description="Helical" evidence="5">
    <location>
        <begin position="21"/>
        <end position="39"/>
    </location>
</feature>
<feature type="binding site" evidence="3">
    <location>
        <begin position="349"/>
        <end position="356"/>
    </location>
    <ligand>
        <name>ATP</name>
        <dbReference type="ChEBI" id="CHEBI:30616"/>
    </ligand>
</feature>
<dbReference type="InterPro" id="IPR003593">
    <property type="entry name" value="AAA+_ATPase"/>
</dbReference>
<dbReference type="PANTHER" id="PTHR22683">
    <property type="entry name" value="SPORULATION PROTEIN RELATED"/>
    <property type="match status" value="1"/>
</dbReference>
<dbReference type="Gene3D" id="3.40.50.300">
    <property type="entry name" value="P-loop containing nucleotide triphosphate hydrolases"/>
    <property type="match status" value="2"/>
</dbReference>
<organism evidence="7 8">
    <name type="scientific">Rathayibacter caricis DSM 15933</name>
    <dbReference type="NCBI Taxonomy" id="1328867"/>
    <lineage>
        <taxon>Bacteria</taxon>
        <taxon>Bacillati</taxon>
        <taxon>Actinomycetota</taxon>
        <taxon>Actinomycetes</taxon>
        <taxon>Micrococcales</taxon>
        <taxon>Microbacteriaceae</taxon>
        <taxon>Rathayibacter</taxon>
    </lineage>
</organism>
<keyword evidence="5" id="KW-1133">Transmembrane helix</keyword>
<keyword evidence="2 3" id="KW-0067">ATP-binding</keyword>
<evidence type="ECO:0000313" key="7">
    <source>
        <dbReference type="EMBL" id="PTL73514.1"/>
    </source>
</evidence>
<dbReference type="CDD" id="cd01127">
    <property type="entry name" value="TrwB_TraG_TraD_VirD4"/>
    <property type="match status" value="1"/>
</dbReference>
<reference evidence="7 8" key="1">
    <citation type="submission" date="2018-03" db="EMBL/GenBank/DDBJ databases">
        <title>Bacteriophage NCPPB3778 and a type I-E CRISPR drive the evolution of the US Biological Select Agent, Rathayibacter toxicus.</title>
        <authorList>
            <person name="Davis E.W.II."/>
            <person name="Tabima J.F."/>
            <person name="Weisberg A.J."/>
            <person name="Dantas Lopes L."/>
            <person name="Wiseman M.S."/>
            <person name="Wiseman M.S."/>
            <person name="Pupko T."/>
            <person name="Belcher M.S."/>
            <person name="Sechler A.J."/>
            <person name="Tancos M.A."/>
            <person name="Schroeder B.K."/>
            <person name="Murray T.D."/>
            <person name="Luster D.G."/>
            <person name="Schneider W.L."/>
            <person name="Rogers E."/>
            <person name="Andreote F.D."/>
            <person name="Grunwald N.J."/>
            <person name="Putnam M.L."/>
            <person name="Chang J.H."/>
        </authorList>
    </citation>
    <scope>NUCLEOTIDE SEQUENCE [LARGE SCALE GENOMIC DNA]</scope>
    <source>
        <strain evidence="7 8">DSM 15933</strain>
    </source>
</reference>